<dbReference type="PANTHER" id="PTHR37936">
    <property type="entry name" value="TRANSPOSASE INSC FOR INSERTION ELEMENT IS2A-RELATED"/>
    <property type="match status" value="1"/>
</dbReference>
<dbReference type="GO" id="GO:0043565">
    <property type="term" value="F:sequence-specific DNA binding"/>
    <property type="evidence" value="ECO:0007669"/>
    <property type="project" value="InterPro"/>
</dbReference>
<dbReference type="PANTHER" id="PTHR37936:SF3">
    <property type="entry name" value="TRANSPOSASE INSC FOR INSERTION ELEMENT IS2A-RELATED"/>
    <property type="match status" value="1"/>
</dbReference>
<dbReference type="RefSeq" id="WP_097612582.1">
    <property type="nucleotide sequence ID" value="NZ_NWSV01000007.1"/>
</dbReference>
<dbReference type="InterPro" id="IPR002514">
    <property type="entry name" value="Transposase_8"/>
</dbReference>
<evidence type="ECO:0000256" key="1">
    <source>
        <dbReference type="ARBA" id="ARBA00009964"/>
    </source>
</evidence>
<protein>
    <recommendedName>
        <fullName evidence="4">Transposase</fullName>
    </recommendedName>
</protein>
<reference evidence="2 3" key="1">
    <citation type="submission" date="2017-09" db="EMBL/GenBank/DDBJ databases">
        <title>Comparative genomics of rhizobia isolated from Phaseolus vulgaris in China.</title>
        <authorList>
            <person name="Tong W."/>
        </authorList>
    </citation>
    <scope>NUCLEOTIDE SEQUENCE [LARGE SCALE GENOMIC DNA]</scope>
    <source>
        <strain evidence="2 3">C5</strain>
    </source>
</reference>
<proteinExistence type="inferred from homology"/>
<comment type="similarity">
    <text evidence="1">Belongs to the transposase 8 family.</text>
</comment>
<evidence type="ECO:0008006" key="4">
    <source>
        <dbReference type="Google" id="ProtNLM"/>
    </source>
</evidence>
<dbReference type="GO" id="GO:0006313">
    <property type="term" value="P:DNA transposition"/>
    <property type="evidence" value="ECO:0007669"/>
    <property type="project" value="InterPro"/>
</dbReference>
<dbReference type="GO" id="GO:0004803">
    <property type="term" value="F:transposase activity"/>
    <property type="evidence" value="ECO:0007669"/>
    <property type="project" value="InterPro"/>
</dbReference>
<dbReference type="Proteomes" id="UP000220768">
    <property type="component" value="Unassembled WGS sequence"/>
</dbReference>
<accession>A0A2A6JBE3</accession>
<comment type="caution">
    <text evidence="2">The sequence shown here is derived from an EMBL/GenBank/DDBJ whole genome shotgun (WGS) entry which is preliminary data.</text>
</comment>
<evidence type="ECO:0000313" key="3">
    <source>
        <dbReference type="Proteomes" id="UP000220768"/>
    </source>
</evidence>
<name>A0A2A6JBE3_9HYPH</name>
<keyword evidence="3" id="KW-1185">Reference proteome</keyword>
<dbReference type="InterPro" id="IPR036388">
    <property type="entry name" value="WH-like_DNA-bd_sf"/>
</dbReference>
<dbReference type="InterPro" id="IPR010921">
    <property type="entry name" value="Trp_repressor/repl_initiator"/>
</dbReference>
<dbReference type="EMBL" id="NWSV01000007">
    <property type="protein sequence ID" value="PDT03539.1"/>
    <property type="molecule type" value="Genomic_DNA"/>
</dbReference>
<organism evidence="2 3">
    <name type="scientific">Rhizobium chutanense</name>
    <dbReference type="NCBI Taxonomy" id="2035448"/>
    <lineage>
        <taxon>Bacteria</taxon>
        <taxon>Pseudomonadati</taxon>
        <taxon>Pseudomonadota</taxon>
        <taxon>Alphaproteobacteria</taxon>
        <taxon>Hyphomicrobiales</taxon>
        <taxon>Rhizobiaceae</taxon>
        <taxon>Rhizobium/Agrobacterium group</taxon>
        <taxon>Rhizobium</taxon>
    </lineage>
</organism>
<dbReference type="AlphaFoldDB" id="A0A2A6JBE3"/>
<gene>
    <name evidence="2" type="ORF">CO666_13225</name>
</gene>
<dbReference type="Gene3D" id="1.10.10.10">
    <property type="entry name" value="Winged helix-like DNA-binding domain superfamily/Winged helix DNA-binding domain"/>
    <property type="match status" value="1"/>
</dbReference>
<dbReference type="Pfam" id="PF01527">
    <property type="entry name" value="HTH_Tnp_1"/>
    <property type="match status" value="1"/>
</dbReference>
<sequence>MEIFEGDSGSRVSRLEVVNTGRRRRFTEDEKLRIVAESFAGRGRASATAREYGISRSLLNRWRKSVRQGLHGQKQTDGFVPAFVMPETFVPMKQVTPPAAMEHPVASPSGRMEIVAANGRRVVVDGSVDVEALLRIMRGLETLR</sequence>
<dbReference type="NCBIfam" id="NF047595">
    <property type="entry name" value="IS66_ISRel24_TnpA"/>
    <property type="match status" value="1"/>
</dbReference>
<dbReference type="SUPFAM" id="SSF48295">
    <property type="entry name" value="TrpR-like"/>
    <property type="match status" value="1"/>
</dbReference>
<evidence type="ECO:0000313" key="2">
    <source>
        <dbReference type="EMBL" id="PDT03539.1"/>
    </source>
</evidence>